<dbReference type="CDD" id="cd03024">
    <property type="entry name" value="DsbA_FrnE"/>
    <property type="match status" value="1"/>
</dbReference>
<proteinExistence type="predicted"/>
<feature type="domain" description="DSBA-like thioredoxin" evidence="1">
    <location>
        <begin position="22"/>
        <end position="226"/>
    </location>
</feature>
<dbReference type="SUPFAM" id="SSF52833">
    <property type="entry name" value="Thioredoxin-like"/>
    <property type="match status" value="1"/>
</dbReference>
<keyword evidence="3" id="KW-1185">Reference proteome</keyword>
<evidence type="ECO:0000259" key="1">
    <source>
        <dbReference type="Pfam" id="PF01323"/>
    </source>
</evidence>
<name>A0ABP5AUM1_9MICC</name>
<evidence type="ECO:0000313" key="3">
    <source>
        <dbReference type="Proteomes" id="UP001500784"/>
    </source>
</evidence>
<comment type="caution">
    <text evidence="2">The sequence shown here is derived from an EMBL/GenBank/DDBJ whole genome shotgun (WGS) entry which is preliminary data.</text>
</comment>
<dbReference type="PANTHER" id="PTHR13887:SF41">
    <property type="entry name" value="THIOREDOXIN SUPERFAMILY PROTEIN"/>
    <property type="match status" value="1"/>
</dbReference>
<dbReference type="GO" id="GO:0016853">
    <property type="term" value="F:isomerase activity"/>
    <property type="evidence" value="ECO:0007669"/>
    <property type="project" value="UniProtKB-KW"/>
</dbReference>
<dbReference type="Gene3D" id="3.40.30.10">
    <property type="entry name" value="Glutaredoxin"/>
    <property type="match status" value="1"/>
</dbReference>
<gene>
    <name evidence="2" type="primary">frnE</name>
    <name evidence="2" type="ORF">GCM10009688_25250</name>
</gene>
<protein>
    <submittedName>
        <fullName evidence="2">Protein disulfide isomerase FrnE</fullName>
    </submittedName>
</protein>
<keyword evidence="2" id="KW-0413">Isomerase</keyword>
<dbReference type="EMBL" id="BAAALV010000005">
    <property type="protein sequence ID" value="GAA1919156.1"/>
    <property type="molecule type" value="Genomic_DNA"/>
</dbReference>
<dbReference type="Pfam" id="PF01323">
    <property type="entry name" value="DSBA"/>
    <property type="match status" value="1"/>
</dbReference>
<dbReference type="InterPro" id="IPR036249">
    <property type="entry name" value="Thioredoxin-like_sf"/>
</dbReference>
<reference evidence="3" key="1">
    <citation type="journal article" date="2019" name="Int. J. Syst. Evol. Microbiol.">
        <title>The Global Catalogue of Microorganisms (GCM) 10K type strain sequencing project: providing services to taxonomists for standard genome sequencing and annotation.</title>
        <authorList>
            <consortium name="The Broad Institute Genomics Platform"/>
            <consortium name="The Broad Institute Genome Sequencing Center for Infectious Disease"/>
            <person name="Wu L."/>
            <person name="Ma J."/>
        </authorList>
    </citation>
    <scope>NUCLEOTIDE SEQUENCE [LARGE SCALE GENOMIC DNA]</scope>
    <source>
        <strain evidence="3">JCM 13316</strain>
    </source>
</reference>
<dbReference type="InterPro" id="IPR001853">
    <property type="entry name" value="DSBA-like_thioredoxin_dom"/>
</dbReference>
<dbReference type="PANTHER" id="PTHR13887">
    <property type="entry name" value="GLUTATHIONE S-TRANSFERASE KAPPA"/>
    <property type="match status" value="1"/>
</dbReference>
<dbReference type="Proteomes" id="UP001500784">
    <property type="component" value="Unassembled WGS sequence"/>
</dbReference>
<evidence type="ECO:0000313" key="2">
    <source>
        <dbReference type="EMBL" id="GAA1919156.1"/>
    </source>
</evidence>
<organism evidence="2 3">
    <name type="scientific">Arthrobacter gandavensis</name>
    <dbReference type="NCBI Taxonomy" id="169960"/>
    <lineage>
        <taxon>Bacteria</taxon>
        <taxon>Bacillati</taxon>
        <taxon>Actinomycetota</taxon>
        <taxon>Actinomycetes</taxon>
        <taxon>Micrococcales</taxon>
        <taxon>Micrococcaceae</taxon>
        <taxon>Arthrobacter</taxon>
    </lineage>
</organism>
<sequence length="254" mass="27313">MAAPEPRGIELPDTVVAEVVLVEIWSDIGCPWCFIGKRRFEAALSRFDHAGDVEVRWRSYQLDPTLPERFEGSEVEYLSKVKGMDPAQVSGMLDHVTAQAAGVGLDYRFDELKVANTFTAHRLIHLARDLRGAEAAADVKEALLAAHFERGQDISSPDVLAKIGAGSGLDPETVRSVLAGSEYTDSVNADIAEARALGVSGVPFFVLDRKYGISGAQPEEVFSQALSQAWAESRQPLQPIVPESGACAVDGSGC</sequence>
<accession>A0ABP5AUM1</accession>